<dbReference type="SUPFAM" id="SSF54523">
    <property type="entry name" value="Pili subunits"/>
    <property type="match status" value="1"/>
</dbReference>
<dbReference type="InterPro" id="IPR045584">
    <property type="entry name" value="Pilin-like"/>
</dbReference>
<feature type="chain" id="PRO_5014802005" description="Trimeric autotransporter adhesin YadA-like C-terminal membrane anchor domain-containing protein" evidence="10">
    <location>
        <begin position="21"/>
        <end position="979"/>
    </location>
</feature>
<dbReference type="Proteomes" id="UP000235406">
    <property type="component" value="Unassembled WGS sequence"/>
</dbReference>
<evidence type="ECO:0000313" key="12">
    <source>
        <dbReference type="EMBL" id="PMM74768.1"/>
    </source>
</evidence>
<dbReference type="RefSeq" id="WP_102434286.1">
    <property type="nucleotide sequence ID" value="NZ_CAWNVI010000050.1"/>
</dbReference>
<evidence type="ECO:0000256" key="2">
    <source>
        <dbReference type="ARBA" id="ARBA00004442"/>
    </source>
</evidence>
<evidence type="ECO:0000256" key="8">
    <source>
        <dbReference type="SAM" id="Coils"/>
    </source>
</evidence>
<feature type="coiled-coil region" evidence="8">
    <location>
        <begin position="730"/>
        <end position="790"/>
    </location>
</feature>
<dbReference type="Pfam" id="PF03895">
    <property type="entry name" value="YadA_anchor"/>
    <property type="match status" value="1"/>
</dbReference>
<keyword evidence="4" id="KW-0812">Transmembrane</keyword>
<dbReference type="AlphaFoldDB" id="A0A2N7KG65"/>
<feature type="domain" description="Trimeric autotransporter adhesin YadA-like C-terminal membrane anchor" evidence="11">
    <location>
        <begin position="924"/>
        <end position="979"/>
    </location>
</feature>
<feature type="region of interest" description="Disordered" evidence="9">
    <location>
        <begin position="199"/>
        <end position="218"/>
    </location>
</feature>
<feature type="coiled-coil region" evidence="8">
    <location>
        <begin position="667"/>
        <end position="698"/>
    </location>
</feature>
<keyword evidence="5 10" id="KW-0732">Signal</keyword>
<keyword evidence="7" id="KW-0998">Cell outer membrane</keyword>
<dbReference type="GO" id="GO:0009986">
    <property type="term" value="C:cell surface"/>
    <property type="evidence" value="ECO:0007669"/>
    <property type="project" value="UniProtKB-SubCell"/>
</dbReference>
<comment type="caution">
    <text evidence="12">The sequence shown here is derived from an EMBL/GenBank/DDBJ whole genome shotgun (WGS) entry which is preliminary data.</text>
</comment>
<keyword evidence="8" id="KW-0175">Coiled coil</keyword>
<keyword evidence="3" id="KW-1134">Transmembrane beta strand</keyword>
<evidence type="ECO:0000256" key="6">
    <source>
        <dbReference type="ARBA" id="ARBA00023136"/>
    </source>
</evidence>
<dbReference type="OrthoDB" id="5830078at2"/>
<reference evidence="13" key="1">
    <citation type="submission" date="2016-07" db="EMBL/GenBank/DDBJ databases">
        <title>Nontailed viruses are major unrecognized killers of bacteria in the ocean.</title>
        <authorList>
            <person name="Kauffman K."/>
            <person name="Hussain F."/>
            <person name="Yang J."/>
            <person name="Arevalo P."/>
            <person name="Brown J."/>
            <person name="Cutler M."/>
            <person name="Kelly L."/>
            <person name="Polz M.F."/>
        </authorList>
    </citation>
    <scope>NUCLEOTIDE SEQUENCE [LARGE SCALE GENOMIC DNA]</scope>
    <source>
        <strain evidence="13">10N.261.46.F8</strain>
    </source>
</reference>
<protein>
    <recommendedName>
        <fullName evidence="11">Trimeric autotransporter adhesin YadA-like C-terminal membrane anchor domain-containing protein</fullName>
    </recommendedName>
</protein>
<name>A0A2N7KG65_9VIBR</name>
<evidence type="ECO:0000256" key="4">
    <source>
        <dbReference type="ARBA" id="ARBA00022692"/>
    </source>
</evidence>
<dbReference type="InterPro" id="IPR005594">
    <property type="entry name" value="YadA_C"/>
</dbReference>
<gene>
    <name evidence="12" type="ORF">BCT49_23635</name>
</gene>
<comment type="subcellular location">
    <subcellularLocation>
        <location evidence="2">Cell outer membrane</location>
    </subcellularLocation>
    <subcellularLocation>
        <location evidence="1">Cell surface</location>
    </subcellularLocation>
</comment>
<proteinExistence type="predicted"/>
<organism evidence="12 13">
    <name type="scientific">Vibrio lentus</name>
    <dbReference type="NCBI Taxonomy" id="136468"/>
    <lineage>
        <taxon>Bacteria</taxon>
        <taxon>Pseudomonadati</taxon>
        <taxon>Pseudomonadota</taxon>
        <taxon>Gammaproteobacteria</taxon>
        <taxon>Vibrionales</taxon>
        <taxon>Vibrionaceae</taxon>
        <taxon>Vibrio</taxon>
    </lineage>
</organism>
<feature type="signal peptide" evidence="10">
    <location>
        <begin position="1"/>
        <end position="20"/>
    </location>
</feature>
<feature type="region of interest" description="Disordered" evidence="9">
    <location>
        <begin position="839"/>
        <end position="858"/>
    </location>
</feature>
<evidence type="ECO:0000256" key="1">
    <source>
        <dbReference type="ARBA" id="ARBA00004241"/>
    </source>
</evidence>
<evidence type="ECO:0000256" key="5">
    <source>
        <dbReference type="ARBA" id="ARBA00022729"/>
    </source>
</evidence>
<evidence type="ECO:0000256" key="10">
    <source>
        <dbReference type="SAM" id="SignalP"/>
    </source>
</evidence>
<evidence type="ECO:0000313" key="13">
    <source>
        <dbReference type="Proteomes" id="UP000235406"/>
    </source>
</evidence>
<accession>A0A2N7KG65</accession>
<dbReference type="GO" id="GO:0009279">
    <property type="term" value="C:cell outer membrane"/>
    <property type="evidence" value="ECO:0007669"/>
    <property type="project" value="UniProtKB-SubCell"/>
</dbReference>
<evidence type="ECO:0000256" key="9">
    <source>
        <dbReference type="SAM" id="MobiDB-lite"/>
    </source>
</evidence>
<sequence>MKKSLLALTLSSLLVPLSNASQDLTPNFDVSGDHLKTINEVMGTISKSDMQSYKALFMMADSRDDKAMVVKMMIVNETSTSNILSYLAKNEAFTNAYPELFDGTDFQGNPKPTQEFEDLVNGKRNAQWNKEVANFYSDLEGHISSLEGDDLQKAINLLDSISIQGRTSLLETMQNNGYLADAESDETYSDEVIEEKLREKNTEGDINPPLWESPKDGSAAKKAKEIMGSVSRGDMDGYKAIYALAETKEQKKAVLGMMITNETSASDITKFLADNDDFVAEFGEEFFELDENGNVVKDKLGNPKLILDADGNSPLETIIGDKRNAQWSDKVGGFYSDLEEKISGLSDEDKQSALNLLDSITIDGRNSLLDKMNGNGYLKDVTDENGNIIVPIADSNLQDELIGDKEQELRDRHEVKDIDSGKKFVDEINKVTEDSEEAQQFVDDYISAEDEQKQEQASEVVSKATAEQIALMKTFTFTIPASESNSQTETNLWDYLNGVANGDIDPEIAPIDTVNFSYTDADVAKLTVEAKGMKVALTEQFATIKQDQTTSKQALVDHLGGLEGNARTELQGAKGKLQFASMNMQEELSDSFAYMKTLTEQNGTEIYTLNEKVDSGKVELELAAEYATNMLTRELTQVNADIEASQAAQDALVVDLNIAEARMTVGVDSLKNAASNAEQQLSTTVSNLESRIKDLESNDVGTNPPNEGGKYPMDHEFGSVGQGQAVAHIEKKVEGAKEAAESEIKDHLNDLEGNARTELQGAKGNLQNAMQKMMAEMVAMQKEIENLKNGIGLPEQDEQPENSTLVAGLEKAGQTLQTKMNKAKNGLKKAADGIRNGNPVGINPPQNGGPNDHDLGSIGEGQAVAYVQSQADTATYAMEANIEALEGQIAGMNSRIDDVYEDLDSTMATAQAVTAARPYIGYGHTSAFGVGLGGAGDQSAIAVGYAHKVTENWTLNGNVSGTKGNDVNVSAGVGASYSW</sequence>
<evidence type="ECO:0000256" key="3">
    <source>
        <dbReference type="ARBA" id="ARBA00022452"/>
    </source>
</evidence>
<evidence type="ECO:0000259" key="11">
    <source>
        <dbReference type="Pfam" id="PF03895"/>
    </source>
</evidence>
<evidence type="ECO:0000256" key="7">
    <source>
        <dbReference type="ARBA" id="ARBA00023237"/>
    </source>
</evidence>
<keyword evidence="6" id="KW-0472">Membrane</keyword>
<dbReference type="EMBL" id="MCZK01000050">
    <property type="protein sequence ID" value="PMM74768.1"/>
    <property type="molecule type" value="Genomic_DNA"/>
</dbReference>
<dbReference type="Gene3D" id="3.30.1300.30">
    <property type="entry name" value="GSPII I/J protein-like"/>
    <property type="match status" value="1"/>
</dbReference>